<organism evidence="1 2">
    <name type="scientific">Ceratocystis lukuohia</name>
    <dbReference type="NCBI Taxonomy" id="2019550"/>
    <lineage>
        <taxon>Eukaryota</taxon>
        <taxon>Fungi</taxon>
        <taxon>Dikarya</taxon>
        <taxon>Ascomycota</taxon>
        <taxon>Pezizomycotina</taxon>
        <taxon>Sordariomycetes</taxon>
        <taxon>Hypocreomycetidae</taxon>
        <taxon>Microascales</taxon>
        <taxon>Ceratocystidaceae</taxon>
        <taxon>Ceratocystis</taxon>
    </lineage>
</organism>
<dbReference type="RefSeq" id="XP_070857650.1">
    <property type="nucleotide sequence ID" value="XM_071004100.1"/>
</dbReference>
<reference evidence="1 2" key="1">
    <citation type="submission" date="2020-05" db="EMBL/GenBank/DDBJ databases">
        <title>Ceratocystis lukuohia genome.</title>
        <authorList>
            <person name="Harrington T.C."/>
            <person name="Kim K."/>
            <person name="Mayers C.G."/>
        </authorList>
    </citation>
    <scope>NUCLEOTIDE SEQUENCE [LARGE SCALE GENOMIC DNA]</scope>
    <source>
        <strain evidence="1 2">C4212</strain>
    </source>
</reference>
<gene>
    <name evidence="1" type="ORF">HOO65_060300</name>
</gene>
<keyword evidence="2" id="KW-1185">Reference proteome</keyword>
<evidence type="ECO:0000313" key="2">
    <source>
        <dbReference type="Proteomes" id="UP001610728"/>
    </source>
</evidence>
<evidence type="ECO:0000313" key="1">
    <source>
        <dbReference type="EMBL" id="KAL2886470.1"/>
    </source>
</evidence>
<dbReference type="EMBL" id="JABSNW010000006">
    <property type="protein sequence ID" value="KAL2886470.1"/>
    <property type="molecule type" value="Genomic_DNA"/>
</dbReference>
<accession>A0ABR4MDX1</accession>
<sequence>MESNIDILDYRVQQAPPVACPESLVDATNPKYTTSLLCGAAEPDEDKLKGGDADVDALQTDYGAFAMQRDV</sequence>
<dbReference type="Proteomes" id="UP001610728">
    <property type="component" value="Unassembled WGS sequence"/>
</dbReference>
<name>A0ABR4MDX1_9PEZI</name>
<protein>
    <submittedName>
        <fullName evidence="1">Uncharacterized protein</fullName>
    </submittedName>
</protein>
<dbReference type="GeneID" id="98119696"/>
<comment type="caution">
    <text evidence="1">The sequence shown here is derived from an EMBL/GenBank/DDBJ whole genome shotgun (WGS) entry which is preliminary data.</text>
</comment>
<proteinExistence type="predicted"/>